<accession>A0A8J3DUI3</accession>
<dbReference type="EMBL" id="BMIR01000009">
    <property type="protein sequence ID" value="GGE43290.1"/>
    <property type="molecule type" value="Genomic_DNA"/>
</dbReference>
<feature type="transmembrane region" description="Helical" evidence="7">
    <location>
        <begin position="435"/>
        <end position="455"/>
    </location>
</feature>
<feature type="transmembrane region" description="Helical" evidence="7">
    <location>
        <begin position="365"/>
        <end position="384"/>
    </location>
</feature>
<feature type="transmembrane region" description="Helical" evidence="7">
    <location>
        <begin position="153"/>
        <end position="173"/>
    </location>
</feature>
<keyword evidence="4 7" id="KW-1133">Transmembrane helix</keyword>
<feature type="transmembrane region" description="Helical" evidence="7">
    <location>
        <begin position="193"/>
        <end position="211"/>
    </location>
</feature>
<evidence type="ECO:0000256" key="4">
    <source>
        <dbReference type="ARBA" id="ARBA00022989"/>
    </source>
</evidence>
<dbReference type="GO" id="GO:0005886">
    <property type="term" value="C:plasma membrane"/>
    <property type="evidence" value="ECO:0007669"/>
    <property type="project" value="UniProtKB-SubCell"/>
</dbReference>
<feature type="transmembrane region" description="Helical" evidence="7">
    <location>
        <begin position="475"/>
        <end position="496"/>
    </location>
</feature>
<reference evidence="9" key="2">
    <citation type="submission" date="2020-09" db="EMBL/GenBank/DDBJ databases">
        <authorList>
            <person name="Sun Q."/>
            <person name="Zhou Y."/>
        </authorList>
    </citation>
    <scope>NUCLEOTIDE SEQUENCE</scope>
    <source>
        <strain evidence="9">CGMCC 1.15371</strain>
    </source>
</reference>
<comment type="caution">
    <text evidence="9">The sequence shown here is derived from an EMBL/GenBank/DDBJ whole genome shotgun (WGS) entry which is preliminary data.</text>
</comment>
<feature type="transmembrane region" description="Helical" evidence="7">
    <location>
        <begin position="27"/>
        <end position="54"/>
    </location>
</feature>
<feature type="transmembrane region" description="Helical" evidence="7">
    <location>
        <begin position="396"/>
        <end position="423"/>
    </location>
</feature>
<organism evidence="9 10">
    <name type="scientific">Pullulanibacillus camelliae</name>
    <dbReference type="NCBI Taxonomy" id="1707096"/>
    <lineage>
        <taxon>Bacteria</taxon>
        <taxon>Bacillati</taxon>
        <taxon>Bacillota</taxon>
        <taxon>Bacilli</taxon>
        <taxon>Bacillales</taxon>
        <taxon>Sporolactobacillaceae</taxon>
        <taxon>Pullulanibacillus</taxon>
    </lineage>
</organism>
<evidence type="ECO:0000256" key="5">
    <source>
        <dbReference type="ARBA" id="ARBA00023136"/>
    </source>
</evidence>
<dbReference type="Proteomes" id="UP000628775">
    <property type="component" value="Unassembled WGS sequence"/>
</dbReference>
<evidence type="ECO:0000313" key="10">
    <source>
        <dbReference type="Proteomes" id="UP000628775"/>
    </source>
</evidence>
<evidence type="ECO:0000256" key="7">
    <source>
        <dbReference type="SAM" id="Phobius"/>
    </source>
</evidence>
<keyword evidence="5 7" id="KW-0472">Membrane</keyword>
<reference evidence="9" key="1">
    <citation type="journal article" date="2014" name="Int. J. Syst. Evol. Microbiol.">
        <title>Complete genome sequence of Corynebacterium casei LMG S-19264T (=DSM 44701T), isolated from a smear-ripened cheese.</title>
        <authorList>
            <consortium name="US DOE Joint Genome Institute (JGI-PGF)"/>
            <person name="Walter F."/>
            <person name="Albersmeier A."/>
            <person name="Kalinowski J."/>
            <person name="Ruckert C."/>
        </authorList>
    </citation>
    <scope>NUCLEOTIDE SEQUENCE</scope>
    <source>
        <strain evidence="9">CGMCC 1.15371</strain>
    </source>
</reference>
<feature type="transmembrane region" description="Helical" evidence="7">
    <location>
        <begin position="564"/>
        <end position="584"/>
    </location>
</feature>
<feature type="region of interest" description="Disordered" evidence="6">
    <location>
        <begin position="335"/>
        <end position="357"/>
    </location>
</feature>
<sequence>MDGSWIALLPFLIVIPISIFTKQVQPGLFVALLLGSYLVEPSLLGGIHKFLYYIVHNTVKSSNIRIIIFLYGFAGLINIIKMAGGIKGFVNLVSKKINTKKSAMALTWVSTIGTFSDPDFRIVTIAPIMKALKQKLKMSTRRIGMVIEMTSNPIVALVPIATGFVGYMVGLIHTSLQHAGVDRPAYTTYVKSIPFNFFSFAILAVGIYYTFFMHQKHEKKYAFNEDEKDAADKSAKTQKDSATDHGTSPSPQPQYTAAQKHLDWDDQDIQPQQATMIKTQPTPELSGKFDSPTTGGRGITGDINSNTHSDHSSIHPQAVNHNAFREEYSRHLDAAPGSFHTHKNSGETPDNNGNDKKGDIPSKPWNLIIPLAIVLFLTLFLSWWDGHFKATGFFNAFIRVDALAVMLEALLITIALTIIFFLFQRFSVGNIVTHFINGGNQLMSVVVLLALIWGVSDVSEDLGFSKYITAHVEGWIPSMLVAPVLFALGCLISYFIGSSWGTWGLLMPLGIMLGVHAHANLLLIIGAVFASGTFGAFASPLSDNTVTLCTILDLPVMKYSKSKLAPALIAAGIACLLFAGFSFIL</sequence>
<proteinExistence type="predicted"/>
<dbReference type="Pfam" id="PF03553">
    <property type="entry name" value="Na_H_antiporter"/>
    <property type="match status" value="1"/>
</dbReference>
<feature type="domain" description="Na+/H+ antiporter NhaC-like C-terminal" evidence="8">
    <location>
        <begin position="363"/>
        <end position="578"/>
    </location>
</feature>
<comment type="subcellular location">
    <subcellularLocation>
        <location evidence="1">Cell membrane</location>
        <topology evidence="1">Multi-pass membrane protein</topology>
    </subcellularLocation>
</comment>
<evidence type="ECO:0000313" key="9">
    <source>
        <dbReference type="EMBL" id="GGE43290.1"/>
    </source>
</evidence>
<feature type="region of interest" description="Disordered" evidence="6">
    <location>
        <begin position="276"/>
        <end position="315"/>
    </location>
</feature>
<keyword evidence="3 7" id="KW-0812">Transmembrane</keyword>
<evidence type="ECO:0000259" key="8">
    <source>
        <dbReference type="Pfam" id="PF03553"/>
    </source>
</evidence>
<feature type="region of interest" description="Disordered" evidence="6">
    <location>
        <begin position="231"/>
        <end position="260"/>
    </location>
</feature>
<dbReference type="PANTHER" id="PTHR43478:SF1">
    <property type="entry name" value="NA+_H+ ANTIPORTER NHAC-LIKE C-TERMINAL DOMAIN-CONTAINING PROTEIN"/>
    <property type="match status" value="1"/>
</dbReference>
<evidence type="ECO:0000256" key="1">
    <source>
        <dbReference type="ARBA" id="ARBA00004651"/>
    </source>
</evidence>
<dbReference type="RefSeq" id="WP_229672517.1">
    <property type="nucleotide sequence ID" value="NZ_BMIR01000009.1"/>
</dbReference>
<feature type="compositionally biased region" description="Basic and acidic residues" evidence="6">
    <location>
        <begin position="231"/>
        <end position="243"/>
    </location>
</feature>
<evidence type="ECO:0000256" key="2">
    <source>
        <dbReference type="ARBA" id="ARBA00022475"/>
    </source>
</evidence>
<evidence type="ECO:0000256" key="3">
    <source>
        <dbReference type="ARBA" id="ARBA00022692"/>
    </source>
</evidence>
<dbReference type="InterPro" id="IPR018461">
    <property type="entry name" value="Na/H_Antiport_NhaC-like_C"/>
</dbReference>
<feature type="transmembrane region" description="Helical" evidence="7">
    <location>
        <begin position="5"/>
        <end position="21"/>
    </location>
</feature>
<feature type="transmembrane region" description="Helical" evidence="7">
    <location>
        <begin position="66"/>
        <end position="86"/>
    </location>
</feature>
<keyword evidence="2" id="KW-1003">Cell membrane</keyword>
<feature type="compositionally biased region" description="Polar residues" evidence="6">
    <location>
        <begin position="244"/>
        <end position="257"/>
    </location>
</feature>
<evidence type="ECO:0000256" key="6">
    <source>
        <dbReference type="SAM" id="MobiDB-lite"/>
    </source>
</evidence>
<feature type="transmembrane region" description="Helical" evidence="7">
    <location>
        <begin position="517"/>
        <end position="538"/>
    </location>
</feature>
<keyword evidence="10" id="KW-1185">Reference proteome</keyword>
<name>A0A8J3DUI3_9BACL</name>
<protein>
    <recommendedName>
        <fullName evidence="8">Na+/H+ antiporter NhaC-like C-terminal domain-containing protein</fullName>
    </recommendedName>
</protein>
<dbReference type="AlphaFoldDB" id="A0A8J3DUI3"/>
<gene>
    <name evidence="9" type="ORF">GCM10011391_22630</name>
</gene>
<dbReference type="PANTHER" id="PTHR43478">
    <property type="entry name" value="NA+/H+ ANTIPORTER-RELATED"/>
    <property type="match status" value="1"/>
</dbReference>